<dbReference type="STRING" id="1150864.MILUP08_44715"/>
<keyword evidence="2" id="KW-1185">Reference proteome</keyword>
<protein>
    <submittedName>
        <fullName evidence="1">Uncharacterized protein</fullName>
    </submittedName>
</protein>
<dbReference type="EMBL" id="CAIE01000036">
    <property type="protein sequence ID" value="CCH19837.1"/>
    <property type="molecule type" value="Genomic_DNA"/>
</dbReference>
<organism evidence="1 2">
    <name type="scientific">Micromonospora lupini str. Lupac 08</name>
    <dbReference type="NCBI Taxonomy" id="1150864"/>
    <lineage>
        <taxon>Bacteria</taxon>
        <taxon>Bacillati</taxon>
        <taxon>Actinomycetota</taxon>
        <taxon>Actinomycetes</taxon>
        <taxon>Micromonosporales</taxon>
        <taxon>Micromonosporaceae</taxon>
        <taxon>Micromonospora</taxon>
    </lineage>
</organism>
<dbReference type="AlphaFoldDB" id="I0L7P0"/>
<accession>I0L7P0</accession>
<name>I0L7P0_9ACTN</name>
<gene>
    <name evidence="1" type="ORF">MILUP08_44715</name>
</gene>
<sequence>MSDSDPAGVPHLTDSTVTGFRGRGLMISKPLSSRLGWYTTTTAKHIDLTMITLVASEARHIPRRVRPAARATTRRSPS</sequence>
<evidence type="ECO:0000313" key="1">
    <source>
        <dbReference type="EMBL" id="CCH19837.1"/>
    </source>
</evidence>
<reference evidence="1 2" key="1">
    <citation type="journal article" date="2012" name="J. Bacteriol.">
        <title>Genome Sequence of Micromonospora lupini Lupac 08, Isolated from Root Nodules of Lupinus angustifolius.</title>
        <authorList>
            <person name="Alonso-Vega P."/>
            <person name="Normand P."/>
            <person name="Bacigalupe R."/>
            <person name="Pujic P."/>
            <person name="Lajus A."/>
            <person name="Vallenet D."/>
            <person name="Carro L."/>
            <person name="Coll P."/>
            <person name="Trujillo M.E."/>
        </authorList>
    </citation>
    <scope>NUCLEOTIDE SEQUENCE [LARGE SCALE GENOMIC DNA]</scope>
    <source>
        <strain evidence="1 2">Lupac 08</strain>
    </source>
</reference>
<dbReference type="Proteomes" id="UP000003448">
    <property type="component" value="Unassembled WGS sequence"/>
</dbReference>
<evidence type="ECO:0000313" key="2">
    <source>
        <dbReference type="Proteomes" id="UP000003448"/>
    </source>
</evidence>
<proteinExistence type="predicted"/>